<dbReference type="SUPFAM" id="SSF55347">
    <property type="entry name" value="Glyceraldehyde-3-phosphate dehydrogenase-like, C-terminal domain"/>
    <property type="match status" value="1"/>
</dbReference>
<dbReference type="GeneID" id="19878237"/>
<dbReference type="Gene3D" id="3.30.360.10">
    <property type="entry name" value="Dihydrodipicolinate Reductase, domain 2"/>
    <property type="match status" value="1"/>
</dbReference>
<dbReference type="VEuPathDB" id="MicrosporidiaDB:VCUG_00350"/>
<evidence type="ECO:0000313" key="2">
    <source>
        <dbReference type="Proteomes" id="UP000011081"/>
    </source>
</evidence>
<dbReference type="STRING" id="948595.L2GXL8"/>
<organism evidence="1 2">
    <name type="scientific">Vavraia culicis (isolate floridensis)</name>
    <name type="common">Microsporidian parasite</name>
    <dbReference type="NCBI Taxonomy" id="948595"/>
    <lineage>
        <taxon>Eukaryota</taxon>
        <taxon>Fungi</taxon>
        <taxon>Fungi incertae sedis</taxon>
        <taxon>Microsporidia</taxon>
        <taxon>Pleistophoridae</taxon>
        <taxon>Vavraia</taxon>
    </lineage>
</organism>
<dbReference type="AlphaFoldDB" id="L2GXL8"/>
<accession>L2GXL8</accession>
<evidence type="ECO:0000313" key="1">
    <source>
        <dbReference type="EMBL" id="ELA48112.1"/>
    </source>
</evidence>
<dbReference type="EMBL" id="GL877407">
    <property type="protein sequence ID" value="ELA48112.1"/>
    <property type="molecule type" value="Genomic_DNA"/>
</dbReference>
<protein>
    <submittedName>
        <fullName evidence="1">Uncharacterized protein</fullName>
    </submittedName>
</protein>
<dbReference type="OMA" id="YHRIYDE"/>
<reference evidence="2" key="1">
    <citation type="submission" date="2011-03" db="EMBL/GenBank/DDBJ databases">
        <title>The genome sequence of Vavraia culicis strain floridensis.</title>
        <authorList>
            <consortium name="The Broad Institute Genome Sequencing Platform"/>
            <person name="Cuomo C."/>
            <person name="Becnel J."/>
            <person name="Sanscrainte N."/>
            <person name="Young S.K."/>
            <person name="Zeng Q."/>
            <person name="Gargeya S."/>
            <person name="Fitzgerald M."/>
            <person name="Haas B."/>
            <person name="Abouelleil A."/>
            <person name="Alvarado L."/>
            <person name="Arachchi H.M."/>
            <person name="Berlin A."/>
            <person name="Chapman S.B."/>
            <person name="Gearin G."/>
            <person name="Goldberg J."/>
            <person name="Griggs A."/>
            <person name="Gujja S."/>
            <person name="Hansen M."/>
            <person name="Heiman D."/>
            <person name="Howarth C."/>
            <person name="Larimer J."/>
            <person name="Lui A."/>
            <person name="MacDonald P.J.P."/>
            <person name="McCowen C."/>
            <person name="Montmayeur A."/>
            <person name="Murphy C."/>
            <person name="Neiman D."/>
            <person name="Pearson M."/>
            <person name="Priest M."/>
            <person name="Roberts A."/>
            <person name="Saif S."/>
            <person name="Shea T."/>
            <person name="Sisk P."/>
            <person name="Stolte C."/>
            <person name="Sykes S."/>
            <person name="Wortman J."/>
            <person name="Nusbaum C."/>
            <person name="Birren B."/>
        </authorList>
    </citation>
    <scope>NUCLEOTIDE SEQUENCE [LARGE SCALE GENOMIC DNA]</scope>
    <source>
        <strain evidence="2">floridensis</strain>
    </source>
</reference>
<dbReference type="HOGENOM" id="CLU_634918_0_0_1"/>
<dbReference type="RefSeq" id="XP_008073371.1">
    <property type="nucleotide sequence ID" value="XM_008075180.1"/>
</dbReference>
<gene>
    <name evidence="1" type="ORF">VCUG_00350</name>
</gene>
<dbReference type="Proteomes" id="UP000011081">
    <property type="component" value="Unassembled WGS sequence"/>
</dbReference>
<dbReference type="OrthoDB" id="60984at2759"/>
<keyword evidence="2" id="KW-1185">Reference proteome</keyword>
<dbReference type="InParanoid" id="L2GXL8"/>
<sequence>MRKFVIMDPVLSRNANEVFLALCKTMPQDYVLVFSIPPGKKNSWMSALKDKIGLPDQFVHKIVFVDEGHLECIRTGNSENDVFYFSNIESNLRQIERIKEMKGTILIKLPFAVNNDYLSIVHILKNIPNDVRFIDFYNMKCVRSIINDFFRKDKFYNFLLSREYIEAIIIQDLSTERRTKYGIVFEIMQHFFINNLISVTKDNSDVTKDVCPHYVQRMERLKLLRNLRTIKSTWFRCYVYHRIYDEFVRTSDRVLLRDTYTYLSMQIYNTRWFGVRITFNAGRGFRRVVDRTVIKFTKLAFKRLFARYYYREIYNEEREEIRYISLIFQDFPEPRVYLKIEFRRSIRRLIIMNEDDIRDWLKKQRNGMSGHEYFFHCFFNKQDVSYVRLEEVEEIYRIFWFFYNKLYGYGVYAENAKAPNLLYQLANDNFKD</sequence>
<name>L2GXL8_VAVCU</name>
<proteinExistence type="predicted"/>